<dbReference type="AlphaFoldDB" id="A0A6J7KEM6"/>
<organism evidence="1">
    <name type="scientific">freshwater metagenome</name>
    <dbReference type="NCBI Taxonomy" id="449393"/>
    <lineage>
        <taxon>unclassified sequences</taxon>
        <taxon>metagenomes</taxon>
        <taxon>ecological metagenomes</taxon>
    </lineage>
</organism>
<accession>A0A6J7KEM6</accession>
<gene>
    <name evidence="1" type="ORF">UFOPK3772_01738</name>
</gene>
<protein>
    <submittedName>
        <fullName evidence="1">Unannotated protein</fullName>
    </submittedName>
</protein>
<proteinExistence type="predicted"/>
<reference evidence="1" key="1">
    <citation type="submission" date="2020-05" db="EMBL/GenBank/DDBJ databases">
        <authorList>
            <person name="Chiriac C."/>
            <person name="Salcher M."/>
            <person name="Ghai R."/>
            <person name="Kavagutti S V."/>
        </authorList>
    </citation>
    <scope>NUCLEOTIDE SEQUENCE</scope>
</reference>
<evidence type="ECO:0000313" key="1">
    <source>
        <dbReference type="EMBL" id="CAB4954017.1"/>
    </source>
</evidence>
<name>A0A6J7KEM6_9ZZZZ</name>
<dbReference type="EMBL" id="CAFBNE010000053">
    <property type="protein sequence ID" value="CAB4954017.1"/>
    <property type="molecule type" value="Genomic_DNA"/>
</dbReference>
<sequence>MGQTEAFVAELPRFLGCEEESHDPVWRTDRWVAERSANRDPDSRNTKAVGLEETQCLLQSLNFHSSMSAPKSG</sequence>